<dbReference type="Pfam" id="PF00756">
    <property type="entry name" value="Esterase"/>
    <property type="match status" value="1"/>
</dbReference>
<gene>
    <name evidence="1" type="ORF">Pla111_17280</name>
</gene>
<comment type="caution">
    <text evidence="1">The sequence shown here is derived from an EMBL/GenBank/DDBJ whole genome shotgun (WGS) entry which is preliminary data.</text>
</comment>
<dbReference type="RefSeq" id="WP_146573299.1">
    <property type="nucleotide sequence ID" value="NZ_SJPH01000003.1"/>
</dbReference>
<reference evidence="1 2" key="1">
    <citation type="submission" date="2019-02" db="EMBL/GenBank/DDBJ databases">
        <title>Deep-cultivation of Planctomycetes and their phenomic and genomic characterization uncovers novel biology.</title>
        <authorList>
            <person name="Wiegand S."/>
            <person name="Jogler M."/>
            <person name="Boedeker C."/>
            <person name="Pinto D."/>
            <person name="Vollmers J."/>
            <person name="Rivas-Marin E."/>
            <person name="Kohn T."/>
            <person name="Peeters S.H."/>
            <person name="Heuer A."/>
            <person name="Rast P."/>
            <person name="Oberbeckmann S."/>
            <person name="Bunk B."/>
            <person name="Jeske O."/>
            <person name="Meyerdierks A."/>
            <person name="Storesund J.E."/>
            <person name="Kallscheuer N."/>
            <person name="Luecker S."/>
            <person name="Lage O.M."/>
            <person name="Pohl T."/>
            <person name="Merkel B.J."/>
            <person name="Hornburger P."/>
            <person name="Mueller R.-W."/>
            <person name="Bruemmer F."/>
            <person name="Labrenz M."/>
            <person name="Spormann A.M."/>
            <person name="Op Den Camp H."/>
            <person name="Overmann J."/>
            <person name="Amann R."/>
            <person name="Jetten M.S.M."/>
            <person name="Mascher T."/>
            <person name="Medema M.H."/>
            <person name="Devos D.P."/>
            <person name="Kaster A.-K."/>
            <person name="Ovreas L."/>
            <person name="Rohde M."/>
            <person name="Galperin M.Y."/>
            <person name="Jogler C."/>
        </authorList>
    </citation>
    <scope>NUCLEOTIDE SEQUENCE [LARGE SCALE GENOMIC DNA]</scope>
    <source>
        <strain evidence="1 2">Pla111</strain>
    </source>
</reference>
<evidence type="ECO:0000313" key="2">
    <source>
        <dbReference type="Proteomes" id="UP000318995"/>
    </source>
</evidence>
<dbReference type="AlphaFoldDB" id="A0A5C5W851"/>
<sequence length="258" mass="28179">MNSPLKWRAETLAGQPVWWTIPTGAPPLMAAIVLHELPNPLDLPPNPLTPAVTPPESAPPNDAAAWAAELVPRGVAVIVPWSGASWWTDGPVFGPEHKPGHVSGTLIAAVAWIRAELGLAPPQIALVGSGMGGHAALRWAYLRPQVFAAAAALRPWIDWHTLLDRTRADDPQFAALHTLYNDPEQARQDSATLHIHPLNWPRRQRFDCPPGDPRHEGADRLRMKLMSLGVPHQCELEQRDGPDYDSRRIAAASAWLVG</sequence>
<evidence type="ECO:0000313" key="1">
    <source>
        <dbReference type="EMBL" id="TWT46627.1"/>
    </source>
</evidence>
<dbReference type="InterPro" id="IPR000801">
    <property type="entry name" value="Esterase-like"/>
</dbReference>
<protein>
    <recommendedName>
        <fullName evidence="3">Esterase</fullName>
    </recommendedName>
</protein>
<dbReference type="OrthoDB" id="9784036at2"/>
<evidence type="ECO:0008006" key="3">
    <source>
        <dbReference type="Google" id="ProtNLM"/>
    </source>
</evidence>
<accession>A0A5C5W851</accession>
<organism evidence="1 2">
    <name type="scientific">Botrimarina hoheduenensis</name>
    <dbReference type="NCBI Taxonomy" id="2528000"/>
    <lineage>
        <taxon>Bacteria</taxon>
        <taxon>Pseudomonadati</taxon>
        <taxon>Planctomycetota</taxon>
        <taxon>Planctomycetia</taxon>
        <taxon>Pirellulales</taxon>
        <taxon>Lacipirellulaceae</taxon>
        <taxon>Botrimarina</taxon>
    </lineage>
</organism>
<name>A0A5C5W851_9BACT</name>
<dbReference type="Proteomes" id="UP000318995">
    <property type="component" value="Unassembled WGS sequence"/>
</dbReference>
<dbReference type="EMBL" id="SJPH01000003">
    <property type="protein sequence ID" value="TWT46627.1"/>
    <property type="molecule type" value="Genomic_DNA"/>
</dbReference>
<keyword evidence="2" id="KW-1185">Reference proteome</keyword>
<dbReference type="InterPro" id="IPR029058">
    <property type="entry name" value="AB_hydrolase_fold"/>
</dbReference>
<proteinExistence type="predicted"/>
<dbReference type="Gene3D" id="3.40.50.1820">
    <property type="entry name" value="alpha/beta hydrolase"/>
    <property type="match status" value="1"/>
</dbReference>
<dbReference type="SUPFAM" id="SSF53474">
    <property type="entry name" value="alpha/beta-Hydrolases"/>
    <property type="match status" value="1"/>
</dbReference>